<evidence type="ECO:0000256" key="6">
    <source>
        <dbReference type="ARBA" id="ARBA00022982"/>
    </source>
</evidence>
<dbReference type="SUPFAM" id="SSF46626">
    <property type="entry name" value="Cytochrome c"/>
    <property type="match status" value="2"/>
</dbReference>
<protein>
    <submittedName>
        <fullName evidence="11">Cytochrome c4</fullName>
    </submittedName>
</protein>
<dbReference type="GO" id="GO:0009055">
    <property type="term" value="F:electron transfer activity"/>
    <property type="evidence" value="ECO:0007669"/>
    <property type="project" value="InterPro"/>
</dbReference>
<dbReference type="Gene3D" id="1.10.760.10">
    <property type="entry name" value="Cytochrome c-like domain"/>
    <property type="match status" value="2"/>
</dbReference>
<evidence type="ECO:0000313" key="11">
    <source>
        <dbReference type="EMBL" id="NGM23118.1"/>
    </source>
</evidence>
<keyword evidence="5" id="KW-0574">Periplasm</keyword>
<feature type="binding site" description="axial binding residue" evidence="9">
    <location>
        <position position="23"/>
    </location>
    <ligand>
        <name>heme c</name>
        <dbReference type="ChEBI" id="CHEBI:61717"/>
        <label>1</label>
    </ligand>
    <ligandPart>
        <name>Fe</name>
        <dbReference type="ChEBI" id="CHEBI:18248"/>
    </ligandPart>
</feature>
<feature type="binding site" description="covalent" evidence="8">
    <location>
        <position position="22"/>
    </location>
    <ligand>
        <name>heme c</name>
        <dbReference type="ChEBI" id="CHEBI:61717"/>
        <label>1</label>
    </ligand>
</feature>
<feature type="binding site" description="covalent" evidence="8">
    <location>
        <position position="115"/>
    </location>
    <ligand>
        <name>heme c</name>
        <dbReference type="ChEBI" id="CHEBI:61717"/>
        <label>2</label>
    </ligand>
</feature>
<dbReference type="GO" id="GO:0042597">
    <property type="term" value="C:periplasmic space"/>
    <property type="evidence" value="ECO:0007669"/>
    <property type="project" value="UniProtKB-SubCell"/>
</dbReference>
<dbReference type="Pfam" id="PF00034">
    <property type="entry name" value="Cytochrom_C"/>
    <property type="match status" value="1"/>
</dbReference>
<keyword evidence="3 8" id="KW-0349">Heme</keyword>
<keyword evidence="7 9" id="KW-0408">Iron</keyword>
<dbReference type="GO" id="GO:0005506">
    <property type="term" value="F:iron ion binding"/>
    <property type="evidence" value="ECO:0007669"/>
    <property type="project" value="InterPro"/>
</dbReference>
<keyword evidence="6" id="KW-0249">Electron transport</keyword>
<evidence type="ECO:0000313" key="12">
    <source>
        <dbReference type="Proteomes" id="UP000475385"/>
    </source>
</evidence>
<feature type="domain" description="Cytochrome c" evidence="10">
    <location>
        <begin position="98"/>
        <end position="179"/>
    </location>
</feature>
<feature type="binding site" description="axial binding residue" evidence="9">
    <location>
        <position position="156"/>
    </location>
    <ligand>
        <name>heme c</name>
        <dbReference type="ChEBI" id="CHEBI:61717"/>
        <label>2</label>
    </ligand>
    <ligandPart>
        <name>Fe</name>
        <dbReference type="ChEBI" id="CHEBI:18248"/>
    </ligandPart>
</feature>
<evidence type="ECO:0000256" key="7">
    <source>
        <dbReference type="ARBA" id="ARBA00023004"/>
    </source>
</evidence>
<evidence type="ECO:0000256" key="4">
    <source>
        <dbReference type="ARBA" id="ARBA00022723"/>
    </source>
</evidence>
<feature type="binding site" description="axial binding residue" evidence="9">
    <location>
        <position position="116"/>
    </location>
    <ligand>
        <name>heme c</name>
        <dbReference type="ChEBI" id="CHEBI:61717"/>
        <label>2</label>
    </ligand>
    <ligandPart>
        <name>Fe</name>
        <dbReference type="ChEBI" id="CHEBI:18248"/>
    </ligandPart>
</feature>
<dbReference type="Pfam" id="PF13442">
    <property type="entry name" value="Cytochrome_CBB3"/>
    <property type="match status" value="1"/>
</dbReference>
<evidence type="ECO:0000256" key="3">
    <source>
        <dbReference type="ARBA" id="ARBA00022617"/>
    </source>
</evidence>
<comment type="subcellular location">
    <subcellularLocation>
        <location evidence="1">Periplasm</location>
    </subcellularLocation>
</comment>
<evidence type="ECO:0000256" key="1">
    <source>
        <dbReference type="ARBA" id="ARBA00004418"/>
    </source>
</evidence>
<name>A0A6M1LRQ4_9PROT</name>
<dbReference type="InterPro" id="IPR024167">
    <property type="entry name" value="Cytochrome_c4-like"/>
</dbReference>
<gene>
    <name evidence="11" type="ORF">G3576_24105</name>
</gene>
<proteinExistence type="predicted"/>
<feature type="domain" description="Cytochrome c" evidence="10">
    <location>
        <begin position="6"/>
        <end position="85"/>
    </location>
</feature>
<feature type="binding site" description="covalent" evidence="8">
    <location>
        <position position="112"/>
    </location>
    <ligand>
        <name>heme c</name>
        <dbReference type="ChEBI" id="CHEBI:61717"/>
        <label>2</label>
    </ligand>
</feature>
<dbReference type="AlphaFoldDB" id="A0A6M1LRQ4"/>
<dbReference type="PROSITE" id="PS51007">
    <property type="entry name" value="CYTC"/>
    <property type="match status" value="2"/>
</dbReference>
<feature type="binding site" description="axial binding residue" evidence="9">
    <location>
        <position position="62"/>
    </location>
    <ligand>
        <name>heme c</name>
        <dbReference type="ChEBI" id="CHEBI:61717"/>
        <label>1</label>
    </ligand>
    <ligandPart>
        <name>Fe</name>
        <dbReference type="ChEBI" id="CHEBI:18248"/>
    </ligandPart>
</feature>
<dbReference type="GO" id="GO:0020037">
    <property type="term" value="F:heme binding"/>
    <property type="evidence" value="ECO:0007669"/>
    <property type="project" value="InterPro"/>
</dbReference>
<evidence type="ECO:0000256" key="2">
    <source>
        <dbReference type="ARBA" id="ARBA00022448"/>
    </source>
</evidence>
<dbReference type="RefSeq" id="WP_164697041.1">
    <property type="nucleotide sequence ID" value="NZ_JAAIKB010000013.1"/>
</dbReference>
<evidence type="ECO:0000256" key="5">
    <source>
        <dbReference type="ARBA" id="ARBA00022764"/>
    </source>
</evidence>
<dbReference type="InterPro" id="IPR050597">
    <property type="entry name" value="Cytochrome_c_Oxidase_Subunit"/>
</dbReference>
<sequence length="179" mass="18956">MSAEAADPRRGADLAAHRCVNCHGDNGRSQTPGVPSLAGQPADFITVQMILLREGIRQAPAMNPFAQGVPDQDIEDLAAFFASLPPGPPDDRAPKDEALFAAGQALAGPRHCATCHVADYGGRAQIPRVAAQREEYLVHAMTEYRDGKRAGVDTQMNSAVVGLSNAHIAALAHYLAHLD</sequence>
<dbReference type="EMBL" id="JAAIKB010000013">
    <property type="protein sequence ID" value="NGM23118.1"/>
    <property type="molecule type" value="Genomic_DNA"/>
</dbReference>
<reference evidence="11 12" key="1">
    <citation type="submission" date="2020-02" db="EMBL/GenBank/DDBJ databases">
        <authorList>
            <person name="Kim H.M."/>
            <person name="Jeon C.O."/>
        </authorList>
    </citation>
    <scope>NUCLEOTIDE SEQUENCE [LARGE SCALE GENOMIC DNA]</scope>
    <source>
        <strain evidence="11 12">PeD5</strain>
    </source>
</reference>
<dbReference type="InterPro" id="IPR036909">
    <property type="entry name" value="Cyt_c-like_dom_sf"/>
</dbReference>
<evidence type="ECO:0000256" key="8">
    <source>
        <dbReference type="PIRSR" id="PIRSR000005-1"/>
    </source>
</evidence>
<keyword evidence="12" id="KW-1185">Reference proteome</keyword>
<reference evidence="11 12" key="2">
    <citation type="submission" date="2020-03" db="EMBL/GenBank/DDBJ databases">
        <title>Roseomonas stagni sp. nov., isolated from pond water in Japan.</title>
        <authorList>
            <person name="Furuhata K."/>
            <person name="Miyamoto H."/>
            <person name="Goto K."/>
        </authorList>
    </citation>
    <scope>NUCLEOTIDE SEQUENCE [LARGE SCALE GENOMIC DNA]</scope>
    <source>
        <strain evidence="11 12">PeD5</strain>
    </source>
</reference>
<comment type="caution">
    <text evidence="11">The sequence shown here is derived from an EMBL/GenBank/DDBJ whole genome shotgun (WGS) entry which is preliminary data.</text>
</comment>
<evidence type="ECO:0000259" key="10">
    <source>
        <dbReference type="PROSITE" id="PS51007"/>
    </source>
</evidence>
<keyword evidence="2" id="KW-0813">Transport</keyword>
<keyword evidence="4 9" id="KW-0479">Metal-binding</keyword>
<dbReference type="Proteomes" id="UP000475385">
    <property type="component" value="Unassembled WGS sequence"/>
</dbReference>
<evidence type="ECO:0000256" key="9">
    <source>
        <dbReference type="PIRSR" id="PIRSR000005-2"/>
    </source>
</evidence>
<feature type="binding site" description="covalent" evidence="8">
    <location>
        <position position="19"/>
    </location>
    <ligand>
        <name>heme c</name>
        <dbReference type="ChEBI" id="CHEBI:61717"/>
        <label>1</label>
    </ligand>
</feature>
<dbReference type="PIRSF" id="PIRSF000005">
    <property type="entry name" value="Cytochrome_c4"/>
    <property type="match status" value="1"/>
</dbReference>
<dbReference type="InterPro" id="IPR009056">
    <property type="entry name" value="Cyt_c-like_dom"/>
</dbReference>
<organism evidence="11 12">
    <name type="scientific">Falsiroseomonas algicola</name>
    <dbReference type="NCBI Taxonomy" id="2716930"/>
    <lineage>
        <taxon>Bacteria</taxon>
        <taxon>Pseudomonadati</taxon>
        <taxon>Pseudomonadota</taxon>
        <taxon>Alphaproteobacteria</taxon>
        <taxon>Acetobacterales</taxon>
        <taxon>Roseomonadaceae</taxon>
        <taxon>Falsiroseomonas</taxon>
    </lineage>
</organism>
<dbReference type="PANTHER" id="PTHR33751">
    <property type="entry name" value="CBB3-TYPE CYTOCHROME C OXIDASE SUBUNIT FIXP"/>
    <property type="match status" value="1"/>
</dbReference>
<dbReference type="PANTHER" id="PTHR33751:SF9">
    <property type="entry name" value="CYTOCHROME C4"/>
    <property type="match status" value="1"/>
</dbReference>
<comment type="PTM">
    <text evidence="8">Binds 2 heme c groups covalently per subunit.</text>
</comment>
<accession>A0A6M1LRQ4</accession>